<dbReference type="InterPro" id="IPR001188">
    <property type="entry name" value="Sperm_putr-bd"/>
</dbReference>
<sequence length="353" mass="38978">MRLLACLVMLLLALEARAEDVLRVLNWKNYIEPQVLADFQKQTGIRVEYQTMTAAEELDAALGRGQPLDIVVPSHFQLSRLIRGGQLAALDTGRLSHYRSVDSGLLAMLAGIDSANRYAVPYLWGSVGLVVNPGLAEAAYGGPLPNSWSLLFDERQASRLAACGVGLLDAPEETASLWFNYRGRSLSLYGARQIERNLQPLLGIARTVRHLDNDAYIDALADGRLCVAMAWIGHALTASARNPALSYRIPDEGAMVFIDSLAIPSNAERPDLAYRFIDYLLEPRNALADARASQFYSPLAADSPELAELARERPMQVLKSDERRRLYVLERLSVEQKAALDAFWAKVKASRAP</sequence>
<evidence type="ECO:0000313" key="6">
    <source>
        <dbReference type="EMBL" id="BCG24684.1"/>
    </source>
</evidence>
<protein>
    <submittedName>
        <fullName evidence="6">Polyamine-binding protein</fullName>
    </submittedName>
</protein>
<comment type="subcellular location">
    <subcellularLocation>
        <location evidence="1">Periplasm</location>
    </subcellularLocation>
</comment>
<dbReference type="GO" id="GO:0015846">
    <property type="term" value="P:polyamine transport"/>
    <property type="evidence" value="ECO:0007669"/>
    <property type="project" value="InterPro"/>
</dbReference>
<dbReference type="KEGG" id="ptw:TUM18999_28750"/>
<proteinExistence type="predicted"/>
<evidence type="ECO:0000256" key="2">
    <source>
        <dbReference type="ARBA" id="ARBA00022448"/>
    </source>
</evidence>
<evidence type="ECO:0000256" key="5">
    <source>
        <dbReference type="SAM" id="SignalP"/>
    </source>
</evidence>
<dbReference type="EMBL" id="AP023189">
    <property type="protein sequence ID" value="BCG24684.1"/>
    <property type="molecule type" value="Genomic_DNA"/>
</dbReference>
<dbReference type="EMBL" id="BQKM01000003">
    <property type="protein sequence ID" value="GJN51957.1"/>
    <property type="molecule type" value="Genomic_DNA"/>
</dbReference>
<feature type="chain" id="PRO_5027098338" evidence="5">
    <location>
        <begin position="19"/>
        <end position="353"/>
    </location>
</feature>
<evidence type="ECO:0000256" key="3">
    <source>
        <dbReference type="ARBA" id="ARBA00022729"/>
    </source>
</evidence>
<dbReference type="GO" id="GO:0042597">
    <property type="term" value="C:periplasmic space"/>
    <property type="evidence" value="ECO:0007669"/>
    <property type="project" value="UniProtKB-SubCell"/>
</dbReference>
<dbReference type="PRINTS" id="PR00909">
    <property type="entry name" value="SPERMDNBNDNG"/>
</dbReference>
<evidence type="ECO:0000313" key="9">
    <source>
        <dbReference type="Proteomes" id="UP001054892"/>
    </source>
</evidence>
<dbReference type="Pfam" id="PF13416">
    <property type="entry name" value="SBP_bac_8"/>
    <property type="match status" value="1"/>
</dbReference>
<accession>A0A6J4E6X0</accession>
<keyword evidence="2" id="KW-0813">Transport</keyword>
<dbReference type="SUPFAM" id="SSF53850">
    <property type="entry name" value="Periplasmic binding protein-like II"/>
    <property type="match status" value="1"/>
</dbReference>
<dbReference type="PANTHER" id="PTHR30222">
    <property type="entry name" value="SPERMIDINE/PUTRESCINE-BINDING PERIPLASMIC PROTEIN"/>
    <property type="match status" value="1"/>
</dbReference>
<keyword evidence="3 5" id="KW-0732">Signal</keyword>
<name>A0A6J4E6X0_9PSED</name>
<evidence type="ECO:0000313" key="8">
    <source>
        <dbReference type="Proteomes" id="UP000509383"/>
    </source>
</evidence>
<dbReference type="GO" id="GO:0019808">
    <property type="term" value="F:polyamine binding"/>
    <property type="evidence" value="ECO:0007669"/>
    <property type="project" value="InterPro"/>
</dbReference>
<dbReference type="AlphaFoldDB" id="A0A6J4E6X0"/>
<keyword evidence="4" id="KW-0574">Periplasm</keyword>
<keyword evidence="9" id="KW-1185">Reference proteome</keyword>
<organism evidence="6 8">
    <name type="scientific">Pseudomonas tohonis</name>
    <dbReference type="NCBI Taxonomy" id="2725477"/>
    <lineage>
        <taxon>Bacteria</taxon>
        <taxon>Pseudomonadati</taxon>
        <taxon>Pseudomonadota</taxon>
        <taxon>Gammaproteobacteria</taxon>
        <taxon>Pseudomonadales</taxon>
        <taxon>Pseudomonadaceae</taxon>
        <taxon>Pseudomonas</taxon>
    </lineage>
</organism>
<reference evidence="6 8" key="1">
    <citation type="submission" date="2020-05" db="EMBL/GenBank/DDBJ databases">
        <title>Characterization of novel class B3 metallo-beta-lactamase from novel Pseudomonas species.</title>
        <authorList>
            <person name="Yamada K."/>
            <person name="Aoki K."/>
            <person name="Ishii Y."/>
        </authorList>
    </citation>
    <scope>NUCLEOTIDE SEQUENCE [LARGE SCALE GENOMIC DNA]</scope>
    <source>
        <strain evidence="6 8">TUM18999</strain>
        <strain evidence="7 9">TUM20286</strain>
    </source>
</reference>
<dbReference type="PANTHER" id="PTHR30222:SF18">
    <property type="entry name" value="BIFUNCTIONAL POLYHYDROXYBUTYRATE SYNTHASE _ ABC TRANSPORTER PERIPLASMIC BINDING PROTEIN-RELATED"/>
    <property type="match status" value="1"/>
</dbReference>
<evidence type="ECO:0000313" key="7">
    <source>
        <dbReference type="EMBL" id="GJN51957.1"/>
    </source>
</evidence>
<evidence type="ECO:0000256" key="1">
    <source>
        <dbReference type="ARBA" id="ARBA00004418"/>
    </source>
</evidence>
<feature type="signal peptide" evidence="5">
    <location>
        <begin position="1"/>
        <end position="18"/>
    </location>
</feature>
<dbReference type="Proteomes" id="UP000509383">
    <property type="component" value="Chromosome"/>
</dbReference>
<dbReference type="InterPro" id="IPR006059">
    <property type="entry name" value="SBP"/>
</dbReference>
<gene>
    <name evidence="6" type="ORF">TUM18999_28750</name>
    <name evidence="7" type="ORF">TUM20286_17090</name>
</gene>
<evidence type="ECO:0000256" key="4">
    <source>
        <dbReference type="ARBA" id="ARBA00022764"/>
    </source>
</evidence>
<dbReference type="Proteomes" id="UP001054892">
    <property type="component" value="Unassembled WGS sequence"/>
</dbReference>
<dbReference type="Gene3D" id="3.40.190.10">
    <property type="entry name" value="Periplasmic binding protein-like II"/>
    <property type="match status" value="2"/>
</dbReference>
<dbReference type="RefSeq" id="WP_173175827.1">
    <property type="nucleotide sequence ID" value="NZ_AP023189.1"/>
</dbReference>